<keyword evidence="3" id="KW-0732">Signal</keyword>
<evidence type="ECO:0000313" key="6">
    <source>
        <dbReference type="Proteomes" id="UP001187682"/>
    </source>
</evidence>
<proteinExistence type="inferred from homology"/>
<dbReference type="InterPro" id="IPR006094">
    <property type="entry name" value="Oxid_FAD_bind_N"/>
</dbReference>
<dbReference type="InterPro" id="IPR012951">
    <property type="entry name" value="BBE"/>
</dbReference>
<reference evidence="5" key="1">
    <citation type="submission" date="2018-03" db="EMBL/GenBank/DDBJ databases">
        <authorList>
            <person name="Guldener U."/>
        </authorList>
    </citation>
    <scope>NUCLEOTIDE SEQUENCE</scope>
</reference>
<dbReference type="Gene3D" id="3.30.465.10">
    <property type="match status" value="2"/>
</dbReference>
<organism evidence="5 6">
    <name type="scientific">Cephalotrichum gorgonifer</name>
    <dbReference type="NCBI Taxonomy" id="2041049"/>
    <lineage>
        <taxon>Eukaryota</taxon>
        <taxon>Fungi</taxon>
        <taxon>Dikarya</taxon>
        <taxon>Ascomycota</taxon>
        <taxon>Pezizomycotina</taxon>
        <taxon>Sordariomycetes</taxon>
        <taxon>Hypocreomycetidae</taxon>
        <taxon>Microascales</taxon>
        <taxon>Microascaceae</taxon>
        <taxon>Cephalotrichum</taxon>
    </lineage>
</organism>
<gene>
    <name evidence="5" type="ORF">DNG_09691</name>
</gene>
<feature type="signal peptide" evidence="3">
    <location>
        <begin position="1"/>
        <end position="19"/>
    </location>
</feature>
<comment type="similarity">
    <text evidence="1">Belongs to the oxygen-dependent FAD-linked oxidoreductase family.</text>
</comment>
<dbReference type="AlphaFoldDB" id="A0AAE8N6B7"/>
<evidence type="ECO:0000313" key="5">
    <source>
        <dbReference type="EMBL" id="SPO06997.1"/>
    </source>
</evidence>
<dbReference type="PROSITE" id="PS51387">
    <property type="entry name" value="FAD_PCMH"/>
    <property type="match status" value="1"/>
</dbReference>
<keyword evidence="6" id="KW-1185">Reference proteome</keyword>
<dbReference type="Pfam" id="PF08031">
    <property type="entry name" value="BBE"/>
    <property type="match status" value="1"/>
</dbReference>
<dbReference type="Proteomes" id="UP001187682">
    <property type="component" value="Unassembled WGS sequence"/>
</dbReference>
<dbReference type="Pfam" id="PF01565">
    <property type="entry name" value="FAD_binding_4"/>
    <property type="match status" value="1"/>
</dbReference>
<dbReference type="InterPro" id="IPR016166">
    <property type="entry name" value="FAD-bd_PCMH"/>
</dbReference>
<evidence type="ECO:0000256" key="1">
    <source>
        <dbReference type="ARBA" id="ARBA00005466"/>
    </source>
</evidence>
<feature type="chain" id="PRO_5042067116" evidence="3">
    <location>
        <begin position="20"/>
        <end position="619"/>
    </location>
</feature>
<dbReference type="PANTHER" id="PTHR13878:SF91">
    <property type="entry name" value="FAD BINDING DOMAIN PROTEIN (AFU_ORTHOLOGUE AFUA_6G12070)-RELATED"/>
    <property type="match status" value="1"/>
</dbReference>
<dbReference type="PANTHER" id="PTHR13878">
    <property type="entry name" value="GULONOLACTONE OXIDASE"/>
    <property type="match status" value="1"/>
</dbReference>
<sequence length="619" mass="67414">MWSLRFMYPAALLATLVSGASLTEEAAELTAEDTSGFGAIKFADAAKPPKVAQCRAFPGSDDWPSDCQWRRLNATLHGRLLNPDPPAAVCYQGDNYDSAKCRDLFLNAGDSHFYIDDPLSVLSQWTQGSTCKPALNAQGNCTRGGFPVYVVNATRVADVQAGVNFARNKNLRLVIKNTGHDFGGRSVGAGSLSIWTHHLKSFEFIPEYKQGEYSGMAVKYGAGLEAWELYNYMAEYNFSVPAAGGRTVGANGGWFASGGHGNLASFYGLGCDQALEIHAVTADGRAVVANSETNSDLFYALRGGGGSTYAVVTSVVMKAYPPINLVVTSLIVSANTGTTSASAYRTNDTEVFWTAMSTYFRFSAVVVDAGGVDWSYLTPMGNDTYNFNVRMTFPNRTAEDVAEILEPLYRDLKAVGIDLDVPEDLKAQPYATHTEAPAAPLADTRYRSRILPRKNWDDDELFAKTFAAIRESIEVGGYTFHGLAIAPTKEVAGWPGKTGAVNPAWRNGVLHSILIGPQPPGLTAEQAVQEEENIQKYMELWREASPGAGAYMNEGDPGEPDWKGAFFGDNYPRLLEIKEKRDPWGVFWAATTVGSDKWEVRTEDGYPRSQNGRLCRVKA</sequence>
<feature type="domain" description="FAD-binding PCMH-type" evidence="4">
    <location>
        <begin position="143"/>
        <end position="322"/>
    </location>
</feature>
<dbReference type="GO" id="GO:0071949">
    <property type="term" value="F:FAD binding"/>
    <property type="evidence" value="ECO:0007669"/>
    <property type="project" value="InterPro"/>
</dbReference>
<dbReference type="EMBL" id="ONZQ02000018">
    <property type="protein sequence ID" value="SPO06997.1"/>
    <property type="molecule type" value="Genomic_DNA"/>
</dbReference>
<evidence type="ECO:0000256" key="2">
    <source>
        <dbReference type="ARBA" id="ARBA00023002"/>
    </source>
</evidence>
<evidence type="ECO:0000259" key="4">
    <source>
        <dbReference type="PROSITE" id="PS51387"/>
    </source>
</evidence>
<dbReference type="SUPFAM" id="SSF56176">
    <property type="entry name" value="FAD-binding/transporter-associated domain-like"/>
    <property type="match status" value="1"/>
</dbReference>
<accession>A0AAE8N6B7</accession>
<keyword evidence="2" id="KW-0560">Oxidoreductase</keyword>
<dbReference type="InterPro" id="IPR050432">
    <property type="entry name" value="FAD-linked_Oxidoreductases_BP"/>
</dbReference>
<dbReference type="InterPro" id="IPR036318">
    <property type="entry name" value="FAD-bd_PCMH-like_sf"/>
</dbReference>
<name>A0AAE8N6B7_9PEZI</name>
<dbReference type="InterPro" id="IPR016169">
    <property type="entry name" value="FAD-bd_PCMH_sub2"/>
</dbReference>
<evidence type="ECO:0000256" key="3">
    <source>
        <dbReference type="SAM" id="SignalP"/>
    </source>
</evidence>
<dbReference type="GO" id="GO:0016491">
    <property type="term" value="F:oxidoreductase activity"/>
    <property type="evidence" value="ECO:0007669"/>
    <property type="project" value="UniProtKB-KW"/>
</dbReference>
<protein>
    <submittedName>
        <fullName evidence="5">Related to FAD/FMN-containing dehydrogenases</fullName>
    </submittedName>
</protein>
<comment type="caution">
    <text evidence="5">The sequence shown here is derived from an EMBL/GenBank/DDBJ whole genome shotgun (WGS) entry which is preliminary data.</text>
</comment>